<gene>
    <name evidence="8" type="ORF">HQ394_15805</name>
</gene>
<dbReference type="InterPro" id="IPR020456">
    <property type="entry name" value="Acylphosphatase"/>
</dbReference>
<evidence type="ECO:0000256" key="2">
    <source>
        <dbReference type="ARBA" id="ARBA00012150"/>
    </source>
</evidence>
<feature type="region of interest" description="Disordered" evidence="6">
    <location>
        <begin position="61"/>
        <end position="86"/>
    </location>
</feature>
<evidence type="ECO:0000259" key="7">
    <source>
        <dbReference type="PROSITE" id="PS51160"/>
    </source>
</evidence>
<reference evidence="8 9" key="1">
    <citation type="submission" date="2020-05" db="EMBL/GenBank/DDBJ databases">
        <title>Complete closed genome sequence of Defluviicoccus vanus.</title>
        <authorList>
            <person name="Bessarab I."/>
            <person name="Arumugam K."/>
            <person name="Maszenan A.M."/>
            <person name="Seviour R.J."/>
            <person name="Williams R.B."/>
        </authorList>
    </citation>
    <scope>NUCLEOTIDE SEQUENCE [LARGE SCALE GENOMIC DNA]</scope>
    <source>
        <strain evidence="8 9">Ben 114</strain>
    </source>
</reference>
<proteinExistence type="inferred from homology"/>
<name>A0A7H1N6N4_9PROT</name>
<evidence type="ECO:0000256" key="4">
    <source>
        <dbReference type="PROSITE-ProRule" id="PRU00520"/>
    </source>
</evidence>
<dbReference type="InterPro" id="IPR001792">
    <property type="entry name" value="Acylphosphatase-like_dom"/>
</dbReference>
<evidence type="ECO:0000256" key="3">
    <source>
        <dbReference type="ARBA" id="ARBA00047645"/>
    </source>
</evidence>
<comment type="catalytic activity">
    <reaction evidence="3 4">
        <text>an acyl phosphate + H2O = a carboxylate + phosphate + H(+)</text>
        <dbReference type="Rhea" id="RHEA:14965"/>
        <dbReference type="ChEBI" id="CHEBI:15377"/>
        <dbReference type="ChEBI" id="CHEBI:15378"/>
        <dbReference type="ChEBI" id="CHEBI:29067"/>
        <dbReference type="ChEBI" id="CHEBI:43474"/>
        <dbReference type="ChEBI" id="CHEBI:59918"/>
        <dbReference type="EC" id="3.6.1.7"/>
    </reaction>
</comment>
<comment type="similarity">
    <text evidence="1 5">Belongs to the acylphosphatase family.</text>
</comment>
<dbReference type="SUPFAM" id="SSF54975">
    <property type="entry name" value="Acylphosphatase/BLUF domain-like"/>
    <property type="match status" value="1"/>
</dbReference>
<dbReference type="AlphaFoldDB" id="A0A7H1N6N4"/>
<keyword evidence="9" id="KW-1185">Reference proteome</keyword>
<feature type="domain" description="Acylphosphatase-like" evidence="7">
    <location>
        <begin position="1"/>
        <end position="86"/>
    </location>
</feature>
<dbReference type="EC" id="3.6.1.7" evidence="2 4"/>
<dbReference type="PROSITE" id="PS00151">
    <property type="entry name" value="ACYLPHOSPHATASE_2"/>
    <property type="match status" value="1"/>
</dbReference>
<accession>A0A7H1N6N4</accession>
<feature type="active site" evidence="4">
    <location>
        <position position="31"/>
    </location>
</feature>
<dbReference type="InterPro" id="IPR036046">
    <property type="entry name" value="Acylphosphatase-like_dom_sf"/>
</dbReference>
<evidence type="ECO:0000256" key="5">
    <source>
        <dbReference type="RuleBase" id="RU004168"/>
    </source>
</evidence>
<dbReference type="KEGG" id="dvn:HQ394_15805"/>
<dbReference type="Pfam" id="PF00708">
    <property type="entry name" value="Acylphosphatase"/>
    <property type="match status" value="1"/>
</dbReference>
<evidence type="ECO:0000313" key="9">
    <source>
        <dbReference type="Proteomes" id="UP000516369"/>
    </source>
</evidence>
<keyword evidence="4" id="KW-0378">Hydrolase</keyword>
<dbReference type="PANTHER" id="PTHR47268">
    <property type="entry name" value="ACYLPHOSPHATASE"/>
    <property type="match status" value="1"/>
</dbReference>
<dbReference type="PANTHER" id="PTHR47268:SF4">
    <property type="entry name" value="ACYLPHOSPHATASE"/>
    <property type="match status" value="1"/>
</dbReference>
<dbReference type="Proteomes" id="UP000516369">
    <property type="component" value="Chromosome"/>
</dbReference>
<feature type="active site" evidence="4">
    <location>
        <position position="13"/>
    </location>
</feature>
<evidence type="ECO:0000256" key="1">
    <source>
        <dbReference type="ARBA" id="ARBA00005614"/>
    </source>
</evidence>
<protein>
    <recommendedName>
        <fullName evidence="2 4">acylphosphatase</fullName>
        <ecNumber evidence="2 4">3.6.1.7</ecNumber>
    </recommendedName>
</protein>
<sequence length="86" mass="9384">MRIEGRVQGVWYRGWAVQEALTRGLAGWVRNRSDGSVEAMFSGPKDVVDAMLEACWQGPPSARVSRVTSSPAPEPETPGFHPMATL</sequence>
<dbReference type="GO" id="GO:0003998">
    <property type="term" value="F:acylphosphatase activity"/>
    <property type="evidence" value="ECO:0007669"/>
    <property type="project" value="UniProtKB-EC"/>
</dbReference>
<dbReference type="InterPro" id="IPR017968">
    <property type="entry name" value="Acylphosphatase_CS"/>
</dbReference>
<dbReference type="Gene3D" id="3.30.70.100">
    <property type="match status" value="1"/>
</dbReference>
<organism evidence="8 9">
    <name type="scientific">Defluviicoccus vanus</name>
    <dbReference type="NCBI Taxonomy" id="111831"/>
    <lineage>
        <taxon>Bacteria</taxon>
        <taxon>Pseudomonadati</taxon>
        <taxon>Pseudomonadota</taxon>
        <taxon>Alphaproteobacteria</taxon>
        <taxon>Rhodospirillales</taxon>
        <taxon>Rhodospirillaceae</taxon>
        <taxon>Defluviicoccus</taxon>
    </lineage>
</organism>
<dbReference type="PROSITE" id="PS51160">
    <property type="entry name" value="ACYLPHOSPHATASE_3"/>
    <property type="match status" value="1"/>
</dbReference>
<evidence type="ECO:0000256" key="6">
    <source>
        <dbReference type="SAM" id="MobiDB-lite"/>
    </source>
</evidence>
<evidence type="ECO:0000313" key="8">
    <source>
        <dbReference type="EMBL" id="QNT71370.1"/>
    </source>
</evidence>
<dbReference type="EMBL" id="CP053923">
    <property type="protein sequence ID" value="QNT71370.1"/>
    <property type="molecule type" value="Genomic_DNA"/>
</dbReference>